<organism evidence="1">
    <name type="scientific">Anguilla anguilla</name>
    <name type="common">European freshwater eel</name>
    <name type="synonym">Muraena anguilla</name>
    <dbReference type="NCBI Taxonomy" id="7936"/>
    <lineage>
        <taxon>Eukaryota</taxon>
        <taxon>Metazoa</taxon>
        <taxon>Chordata</taxon>
        <taxon>Craniata</taxon>
        <taxon>Vertebrata</taxon>
        <taxon>Euteleostomi</taxon>
        <taxon>Actinopterygii</taxon>
        <taxon>Neopterygii</taxon>
        <taxon>Teleostei</taxon>
        <taxon>Anguilliformes</taxon>
        <taxon>Anguillidae</taxon>
        <taxon>Anguilla</taxon>
    </lineage>
</organism>
<reference evidence="1" key="1">
    <citation type="submission" date="2014-11" db="EMBL/GenBank/DDBJ databases">
        <authorList>
            <person name="Amaro Gonzalez C."/>
        </authorList>
    </citation>
    <scope>NUCLEOTIDE SEQUENCE</scope>
</reference>
<sequence length="79" mass="8976">MKMCHTAKPPGRKGALLYKHKIDDFKLNIRIPINILMSVLYSNVLYSNRIPRYSACCASTVVQSVKIKTSFKKNARNSC</sequence>
<evidence type="ECO:0000313" key="1">
    <source>
        <dbReference type="EMBL" id="JAH95615.1"/>
    </source>
</evidence>
<dbReference type="EMBL" id="GBXM01012962">
    <property type="protein sequence ID" value="JAH95615.1"/>
    <property type="molecule type" value="Transcribed_RNA"/>
</dbReference>
<reference evidence="1" key="2">
    <citation type="journal article" date="2015" name="Fish Shellfish Immunol.">
        <title>Early steps in the European eel (Anguilla anguilla)-Vibrio vulnificus interaction in the gills: Role of the RtxA13 toxin.</title>
        <authorList>
            <person name="Callol A."/>
            <person name="Pajuelo D."/>
            <person name="Ebbesson L."/>
            <person name="Teles M."/>
            <person name="MacKenzie S."/>
            <person name="Amaro C."/>
        </authorList>
    </citation>
    <scope>NUCLEOTIDE SEQUENCE</scope>
</reference>
<name>A0A0E9X139_ANGAN</name>
<proteinExistence type="predicted"/>
<protein>
    <submittedName>
        <fullName evidence="1">Uncharacterized protein</fullName>
    </submittedName>
</protein>
<dbReference type="AlphaFoldDB" id="A0A0E9X139"/>
<accession>A0A0E9X139</accession>